<dbReference type="InterPro" id="IPR002970">
    <property type="entry name" value="Tick_his-bd"/>
</dbReference>
<feature type="chain" id="PRO_5025693905" evidence="1">
    <location>
        <begin position="23"/>
        <end position="405"/>
    </location>
</feature>
<keyword evidence="1" id="KW-0732">Signal</keyword>
<dbReference type="AlphaFoldDB" id="A0A6B0VD31"/>
<feature type="signal peptide" evidence="1">
    <location>
        <begin position="1"/>
        <end position="22"/>
    </location>
</feature>
<protein>
    <submittedName>
        <fullName evidence="2">Putative lipocalin</fullName>
    </submittedName>
</protein>
<dbReference type="SUPFAM" id="SSF50814">
    <property type="entry name" value="Lipocalins"/>
    <property type="match status" value="2"/>
</dbReference>
<name>A0A6B0VD31_IXORI</name>
<accession>A0A6B0VD31</accession>
<organism evidence="2">
    <name type="scientific">Ixodes ricinus</name>
    <name type="common">Common tick</name>
    <name type="synonym">Acarus ricinus</name>
    <dbReference type="NCBI Taxonomy" id="34613"/>
    <lineage>
        <taxon>Eukaryota</taxon>
        <taxon>Metazoa</taxon>
        <taxon>Ecdysozoa</taxon>
        <taxon>Arthropoda</taxon>
        <taxon>Chelicerata</taxon>
        <taxon>Arachnida</taxon>
        <taxon>Acari</taxon>
        <taxon>Parasitiformes</taxon>
        <taxon>Ixodida</taxon>
        <taxon>Ixodoidea</taxon>
        <taxon>Ixodidae</taxon>
        <taxon>Ixodinae</taxon>
        <taxon>Ixodes</taxon>
    </lineage>
</organism>
<dbReference type="Pfam" id="PF02098">
    <property type="entry name" value="His_binding"/>
    <property type="match status" value="1"/>
</dbReference>
<proteinExistence type="predicted"/>
<dbReference type="Gene3D" id="2.40.128.20">
    <property type="match status" value="1"/>
</dbReference>
<reference evidence="2" key="1">
    <citation type="submission" date="2019-12" db="EMBL/GenBank/DDBJ databases">
        <title>An insight into the sialome of adult female Ixodes ricinus ticks feeding for 6 days.</title>
        <authorList>
            <person name="Perner J."/>
            <person name="Ribeiro J.M.C."/>
        </authorList>
    </citation>
    <scope>NUCLEOTIDE SEQUENCE</scope>
    <source>
        <strain evidence="2">Semi-engorged</strain>
        <tissue evidence="2">Salivary glands</tissue>
    </source>
</reference>
<dbReference type="GO" id="GO:0043176">
    <property type="term" value="F:amine binding"/>
    <property type="evidence" value="ECO:0007669"/>
    <property type="project" value="InterPro"/>
</dbReference>
<evidence type="ECO:0000313" key="2">
    <source>
        <dbReference type="EMBL" id="MXU99158.1"/>
    </source>
</evidence>
<dbReference type="InterPro" id="IPR012674">
    <property type="entry name" value="Calycin"/>
</dbReference>
<dbReference type="EMBL" id="GIFC01017075">
    <property type="protein sequence ID" value="MXU99158.1"/>
    <property type="molecule type" value="Transcribed_RNA"/>
</dbReference>
<dbReference type="GO" id="GO:0030682">
    <property type="term" value="P:symbiont-mediated perturbation of host defenses"/>
    <property type="evidence" value="ECO:0007669"/>
    <property type="project" value="InterPro"/>
</dbReference>
<evidence type="ECO:0000256" key="1">
    <source>
        <dbReference type="SAM" id="SignalP"/>
    </source>
</evidence>
<sequence>MSLLNVIYLCIALLISPYYTNSFPDVPIKYVTSECREKAKQFVVPNVPLAYDSALFCMYQNLEVLKEMQSLHLALTTPHTGRSICRIDVHWFNKTAKTVNMTIYDTDLQGTCTQRNSTDIVEAVQDYRTQELSELIIRRKIGRRHISFQKERTRLLFTDYNKCLIFITPLNHLKYCELFVKSSSEINMHNTPCHPIYRLYCGYGRKTRDVFPNPVNSSSDEDYLREAHKLRLLLEQRDPLKEDTIFMNEYQMTPEVLYNIPVSILYASTDGVDNRLCEIYVYQIFPDFADLEVRGVFNRKKFTVPLWSYYSKDANAFSPTRISLLDQQAGTHPNNRRVRRVLLSDFQKCYVLKSLKDQTRTPLCEFFVKNNTDISTGLDECWFTFLAYCGYPKATYKTKNCYSLD</sequence>